<dbReference type="PROSITE" id="PS00548">
    <property type="entry name" value="RIBOSOMAL_S3"/>
    <property type="match status" value="1"/>
</dbReference>
<keyword evidence="2 5" id="KW-0689">Ribosomal protein</keyword>
<dbReference type="GO" id="GO:0003723">
    <property type="term" value="F:RNA binding"/>
    <property type="evidence" value="ECO:0007669"/>
    <property type="project" value="InterPro"/>
</dbReference>
<dbReference type="GO" id="GO:0009507">
    <property type="term" value="C:chloroplast"/>
    <property type="evidence" value="ECO:0007669"/>
    <property type="project" value="UniProtKB-SubCell"/>
</dbReference>
<evidence type="ECO:0000256" key="6">
    <source>
        <dbReference type="RuleBase" id="RU003624"/>
    </source>
</evidence>
<evidence type="ECO:0000256" key="1">
    <source>
        <dbReference type="ARBA" id="ARBA00010761"/>
    </source>
</evidence>
<reference evidence="9" key="1">
    <citation type="journal article" date="2020" name="J. Phycol.">
        <title>The Organelle Genomes in the Photosynthetic Red Algal Parasite Pterocladiophila hemisphaerica (Florideophyceae, Rhodophyta) Have Elevated Substitution Rates and Extreme Gene Loss in the Plastid Genome.</title>
        <authorList>
            <person name="Preuss M."/>
            <person name="Verbruggen H."/>
            <person name="Zuccarello G.C."/>
        </authorList>
    </citation>
    <scope>NUCLEOTIDE SEQUENCE</scope>
</reference>
<comment type="similarity">
    <text evidence="1 5 6">Belongs to the universal ribosomal protein uS3 family.</text>
</comment>
<gene>
    <name evidence="5 9" type="primary">rps3</name>
</gene>
<evidence type="ECO:0000256" key="5">
    <source>
        <dbReference type="HAMAP-Rule" id="MF_01309"/>
    </source>
</evidence>
<dbReference type="SUPFAM" id="SSF54814">
    <property type="entry name" value="Prokaryotic type KH domain (KH-domain type II)"/>
    <property type="match status" value="1"/>
</dbReference>
<dbReference type="InterPro" id="IPR018280">
    <property type="entry name" value="Ribosomal_uS3_CS"/>
</dbReference>
<keyword evidence="7 9" id="KW-0150">Chloroplast</keyword>
<dbReference type="AlphaFoldDB" id="A0A6M3WWC1"/>
<accession>A0A6M3WWC1</accession>
<evidence type="ECO:0000256" key="2">
    <source>
        <dbReference type="ARBA" id="ARBA00022980"/>
    </source>
</evidence>
<keyword evidence="3 5" id="KW-0687">Ribonucleoprotein</keyword>
<feature type="domain" description="Small ribosomal subunit protein uS3 C-terminal" evidence="8">
    <location>
        <begin position="122"/>
        <end position="204"/>
    </location>
</feature>
<dbReference type="Gene3D" id="3.30.300.20">
    <property type="match status" value="1"/>
</dbReference>
<dbReference type="SUPFAM" id="SSF54821">
    <property type="entry name" value="Ribosomal protein S3 C-terminal domain"/>
    <property type="match status" value="1"/>
</dbReference>
<keyword evidence="7 9" id="KW-0934">Plastid</keyword>
<dbReference type="InterPro" id="IPR009019">
    <property type="entry name" value="KH_sf_prok-type"/>
</dbReference>
<evidence type="ECO:0000313" key="9">
    <source>
        <dbReference type="EMBL" id="QJH88410.1"/>
    </source>
</evidence>
<dbReference type="InterPro" id="IPR057258">
    <property type="entry name" value="Ribosomal_uS3"/>
</dbReference>
<evidence type="ECO:0000256" key="4">
    <source>
        <dbReference type="ARBA" id="ARBA00035154"/>
    </source>
</evidence>
<dbReference type="NCBIfam" id="TIGR01009">
    <property type="entry name" value="rpsC_bact"/>
    <property type="match status" value="1"/>
</dbReference>
<comment type="subunit">
    <text evidence="5 7">Part of the 30S ribosomal subunit.</text>
</comment>
<dbReference type="Gene3D" id="3.30.1140.32">
    <property type="entry name" value="Ribosomal protein S3, C-terminal domain"/>
    <property type="match status" value="1"/>
</dbReference>
<protein>
    <recommendedName>
        <fullName evidence="4 5">Small ribosomal subunit protein uS3c</fullName>
    </recommendedName>
</protein>
<dbReference type="GO" id="GO:0003735">
    <property type="term" value="F:structural constituent of ribosome"/>
    <property type="evidence" value="ECO:0007669"/>
    <property type="project" value="InterPro"/>
</dbReference>
<dbReference type="GO" id="GO:0006412">
    <property type="term" value="P:translation"/>
    <property type="evidence" value="ECO:0007669"/>
    <property type="project" value="UniProtKB-UniRule"/>
</dbReference>
<dbReference type="PANTHER" id="PTHR11760:SF19">
    <property type="entry name" value="SMALL RIBOSOMAL SUBUNIT PROTEIN US3C"/>
    <property type="match status" value="1"/>
</dbReference>
<comment type="subcellular location">
    <subcellularLocation>
        <location evidence="5 7">Plastid</location>
        <location evidence="5 7">Chloroplast</location>
    </subcellularLocation>
</comment>
<evidence type="ECO:0000256" key="3">
    <source>
        <dbReference type="ARBA" id="ARBA00023274"/>
    </source>
</evidence>
<dbReference type="GO" id="GO:0022627">
    <property type="term" value="C:cytosolic small ribosomal subunit"/>
    <property type="evidence" value="ECO:0007669"/>
    <property type="project" value="TreeGrafter"/>
</dbReference>
<dbReference type="Pfam" id="PF00189">
    <property type="entry name" value="Ribosomal_S3_C"/>
    <property type="match status" value="1"/>
</dbReference>
<dbReference type="InterPro" id="IPR001351">
    <property type="entry name" value="Ribosomal_uS3_C"/>
</dbReference>
<evidence type="ECO:0000256" key="7">
    <source>
        <dbReference type="RuleBase" id="RU003626"/>
    </source>
</evidence>
<dbReference type="HAMAP" id="MF_01309_B">
    <property type="entry name" value="Ribosomal_uS3_B"/>
    <property type="match status" value="1"/>
</dbReference>
<dbReference type="EMBL" id="MT117918">
    <property type="protein sequence ID" value="QJH88410.1"/>
    <property type="molecule type" value="Genomic_DNA"/>
</dbReference>
<organism evidence="9">
    <name type="scientific">Pterocladiophila hemisphaerica</name>
    <dbReference type="NCBI Taxonomy" id="2712948"/>
    <lineage>
        <taxon>Eukaryota</taxon>
        <taxon>Rhodophyta</taxon>
        <taxon>Florideophyceae</taxon>
        <taxon>Rhodymeniophycidae</taxon>
        <taxon>Gracilariales</taxon>
        <taxon>Pterocladiophilaceae</taxon>
        <taxon>Pterocladiophila</taxon>
    </lineage>
</organism>
<evidence type="ECO:0000259" key="8">
    <source>
        <dbReference type="Pfam" id="PF00189"/>
    </source>
</evidence>
<dbReference type="PANTHER" id="PTHR11760">
    <property type="entry name" value="30S/40S RIBOSOMAL PROTEIN S3"/>
    <property type="match status" value="1"/>
</dbReference>
<proteinExistence type="inferred from homology"/>
<geneLocation type="chloroplast" evidence="9"/>
<sequence length="215" mass="25433">MGQKTHPLCFRLKKTHAYKSFWFSNFTNYGQKLEEDFIIRSYISKYLNYINLDKIKIYRQNAQLIIQIYIVKTFTLIQQAKNFSTKIKKHLFNKSIYFQTVTIQFIEILERYTSAILIAKDIAFQLEKRTPFKRVLKQSLHKTKKQSFLGIKLQISGRLNGHEIARTESLTKGSIPLQTIDAVIDYGQFYAQTMYGIVGVKVWLFSQNRFINNYK</sequence>
<name>A0A6M3WWC1_9FLOR</name>
<dbReference type="InterPro" id="IPR015946">
    <property type="entry name" value="KH_dom-like_a/b"/>
</dbReference>
<dbReference type="InterPro" id="IPR005704">
    <property type="entry name" value="Ribosomal_uS3_bac-typ"/>
</dbReference>
<dbReference type="InterPro" id="IPR036419">
    <property type="entry name" value="Ribosomal_S3_C_sf"/>
</dbReference>